<evidence type="ECO:0000313" key="1">
    <source>
        <dbReference type="EMBL" id="KAA6331128.1"/>
    </source>
</evidence>
<dbReference type="Pfam" id="PF19867">
    <property type="entry name" value="DUF6340"/>
    <property type="match status" value="1"/>
</dbReference>
<dbReference type="InterPro" id="IPR045921">
    <property type="entry name" value="DUF6340"/>
</dbReference>
<dbReference type="AlphaFoldDB" id="A0A5J4RBG2"/>
<evidence type="ECO:0008006" key="2">
    <source>
        <dbReference type="Google" id="ProtNLM"/>
    </source>
</evidence>
<name>A0A5J4RBG2_9ZZZZ</name>
<gene>
    <name evidence="1" type="ORF">EZS27_020231</name>
</gene>
<comment type="caution">
    <text evidence="1">The sequence shown here is derived from an EMBL/GenBank/DDBJ whole genome shotgun (WGS) entry which is preliminary data.</text>
</comment>
<dbReference type="EMBL" id="SNRY01001411">
    <property type="protein sequence ID" value="KAA6331128.1"/>
    <property type="molecule type" value="Genomic_DNA"/>
</dbReference>
<protein>
    <recommendedName>
        <fullName evidence="2">Tetratricopeptide repeat protein</fullName>
    </recommendedName>
</protein>
<organism evidence="1">
    <name type="scientific">termite gut metagenome</name>
    <dbReference type="NCBI Taxonomy" id="433724"/>
    <lineage>
        <taxon>unclassified sequences</taxon>
        <taxon>metagenomes</taxon>
        <taxon>organismal metagenomes</taxon>
    </lineage>
</organism>
<dbReference type="PROSITE" id="PS51257">
    <property type="entry name" value="PROKAR_LIPOPROTEIN"/>
    <property type="match status" value="1"/>
</dbReference>
<accession>A0A5J4RBG2</accession>
<proteinExistence type="predicted"/>
<reference evidence="1" key="1">
    <citation type="submission" date="2019-03" db="EMBL/GenBank/DDBJ databases">
        <title>Single cell metagenomics reveals metabolic interactions within the superorganism composed of flagellate Streblomastix strix and complex community of Bacteroidetes bacteria on its surface.</title>
        <authorList>
            <person name="Treitli S.C."/>
            <person name="Kolisko M."/>
            <person name="Husnik F."/>
            <person name="Keeling P."/>
            <person name="Hampl V."/>
        </authorList>
    </citation>
    <scope>NUCLEOTIDE SEQUENCE</scope>
    <source>
        <strain evidence="1">STM</strain>
    </source>
</reference>
<sequence length="347" mass="40019">MKRNLFILLLMMLFASCQSTKQFSIDYMVPANVSFPSQLKRIAVVNNVTDVFEIQPLQEKQTVYFNEIAGPVTESLAEHIAAANYFDEVLICDSALRTRDIFPRETTLSQEEVKELTEDLGADVILSLEALRIESINAVKIALDQYLYCGTLDITVYPKVNIYIPNRSTPIAIINAADSLFWEKYGKTQTSVVPVIPVKQMLKEIIDFAGGIPVNYLIPHWETANRYIYTGGSTEMRDATVYVSNDQWEEAYKLWKQATLSKRNKLQMYAALNIAVYYEMNDKIEEAVTWAMKAQQLAREVEKVKDETKIDYTSDYYYITLYSTKLQIRERNVALLDVQMKRFKEEF</sequence>